<keyword evidence="1" id="KW-0732">Signal</keyword>
<dbReference type="InterPro" id="IPR006558">
    <property type="entry name" value="LamG-like"/>
</dbReference>
<accession>A0ABU2XMC6</accession>
<dbReference type="RefSeq" id="WP_311727479.1">
    <property type="nucleotide sequence ID" value="NZ_JAVRFD010000017.1"/>
</dbReference>
<protein>
    <submittedName>
        <fullName evidence="5">LamG domain-containing protein</fullName>
    </submittedName>
</protein>
<dbReference type="Proteomes" id="UP001180754">
    <property type="component" value="Unassembled WGS sequence"/>
</dbReference>
<comment type="caution">
    <text evidence="5">The sequence shown here is derived from an EMBL/GenBank/DDBJ whole genome shotgun (WGS) entry which is preliminary data.</text>
</comment>
<evidence type="ECO:0000256" key="3">
    <source>
        <dbReference type="SAM" id="MobiDB-lite"/>
    </source>
</evidence>
<dbReference type="EMBL" id="JAVRFD010000017">
    <property type="protein sequence ID" value="MDT0546972.1"/>
    <property type="molecule type" value="Genomic_DNA"/>
</dbReference>
<evidence type="ECO:0000259" key="4">
    <source>
        <dbReference type="SMART" id="SM00560"/>
    </source>
</evidence>
<gene>
    <name evidence="5" type="ORF">RND15_30345</name>
</gene>
<organism evidence="5 6">
    <name type="scientific">Streptomyces lonegramiae</name>
    <dbReference type="NCBI Taxonomy" id="3075524"/>
    <lineage>
        <taxon>Bacteria</taxon>
        <taxon>Bacillati</taxon>
        <taxon>Actinomycetota</taxon>
        <taxon>Actinomycetes</taxon>
        <taxon>Kitasatosporales</taxon>
        <taxon>Streptomycetaceae</taxon>
        <taxon>Streptomyces</taxon>
    </lineage>
</organism>
<dbReference type="SUPFAM" id="SSF49899">
    <property type="entry name" value="Concanavalin A-like lectins/glucanases"/>
    <property type="match status" value="2"/>
</dbReference>
<name>A0ABU2XMC6_9ACTN</name>
<dbReference type="PANTHER" id="PTHR46943">
    <property type="entry name" value="PENTRAXIN-RELATED PROTEIN PTX3"/>
    <property type="match status" value="1"/>
</dbReference>
<evidence type="ECO:0000313" key="6">
    <source>
        <dbReference type="Proteomes" id="UP001180754"/>
    </source>
</evidence>
<sequence>TGEVGSRHDLVLRDEAGTGWSTLARRGAGDYSLRLNDNLSDPSKQVGYASTDGAAVNTQDSFTVSAWAYLTDASANHVVLSAPGEYGSAFTLYYSSAYKKWVFNRTDRDENDPVYIRSLAEEESPPLRVWTHLTGVFDTQGDADKSNDTIQLFINGRPQGAPIVLADAAPTYEPWTADRNLMIGRSKVAGAYGEYFLGRIDEIAVWQDSRTPEQIREEDRLDKDGVPANELVAHWDATISQGSQVIESPEDPDDPASTTFPYRRGPLTLSGSGAALTGEDETALVLNGSSGYASATGPVVDETGSFTVSARVRLNKTLLAAKPVGYRGLVAAQATPVGKESSWALWVEKPAENVYRWKFGRTAVDSNGKVTDTAIDMGQEPVGDKEWDTWVDVTGVFDSGLPFSGGDGSERFGAAQLFIGQFAQQGGDDLGLDTVQQGGGSLSAGRGSGGGATGHYLPGDLAKVRIWVGAMTRDQVTSQIAQPTT</sequence>
<dbReference type="InterPro" id="IPR042837">
    <property type="entry name" value="PTX3"/>
</dbReference>
<evidence type="ECO:0000256" key="2">
    <source>
        <dbReference type="ARBA" id="ARBA00023157"/>
    </source>
</evidence>
<dbReference type="Pfam" id="PF13385">
    <property type="entry name" value="Laminin_G_3"/>
    <property type="match status" value="1"/>
</dbReference>
<feature type="domain" description="LamG-like jellyroll fold" evidence="4">
    <location>
        <begin position="304"/>
        <end position="474"/>
    </location>
</feature>
<feature type="domain" description="LamG-like jellyroll fold" evidence="4">
    <location>
        <begin position="60"/>
        <end position="213"/>
    </location>
</feature>
<reference evidence="5" key="1">
    <citation type="submission" date="2024-05" db="EMBL/GenBank/DDBJ databases">
        <title>30 novel species of actinomycetes from the DSMZ collection.</title>
        <authorList>
            <person name="Nouioui I."/>
        </authorList>
    </citation>
    <scope>NUCLEOTIDE SEQUENCE</scope>
    <source>
        <strain evidence="5">DSM 41529</strain>
    </source>
</reference>
<dbReference type="PANTHER" id="PTHR46943:SF1">
    <property type="entry name" value="PENTRAXIN-RELATED PROTEIN PTX3"/>
    <property type="match status" value="1"/>
</dbReference>
<keyword evidence="6" id="KW-1185">Reference proteome</keyword>
<feature type="non-terminal residue" evidence="5">
    <location>
        <position position="1"/>
    </location>
</feature>
<evidence type="ECO:0000256" key="1">
    <source>
        <dbReference type="ARBA" id="ARBA00022729"/>
    </source>
</evidence>
<dbReference type="Gene3D" id="2.60.120.200">
    <property type="match status" value="2"/>
</dbReference>
<proteinExistence type="predicted"/>
<dbReference type="InterPro" id="IPR013320">
    <property type="entry name" value="ConA-like_dom_sf"/>
</dbReference>
<feature type="region of interest" description="Disordered" evidence="3">
    <location>
        <begin position="244"/>
        <end position="265"/>
    </location>
</feature>
<dbReference type="SMART" id="SM00560">
    <property type="entry name" value="LamGL"/>
    <property type="match status" value="2"/>
</dbReference>
<keyword evidence="2" id="KW-1015">Disulfide bond</keyword>
<evidence type="ECO:0000313" key="5">
    <source>
        <dbReference type="EMBL" id="MDT0546972.1"/>
    </source>
</evidence>